<gene>
    <name evidence="1" type="primary">AVEN_260076_1</name>
    <name evidence="1" type="ORF">NPIL_432221</name>
</gene>
<dbReference type="OrthoDB" id="6510033at2759"/>
<evidence type="ECO:0000313" key="1">
    <source>
        <dbReference type="EMBL" id="GFU32784.1"/>
    </source>
</evidence>
<dbReference type="Pfam" id="PF05380">
    <property type="entry name" value="Peptidase_A17"/>
    <property type="match status" value="1"/>
</dbReference>
<proteinExistence type="predicted"/>
<dbReference type="InterPro" id="IPR008042">
    <property type="entry name" value="Retrotrans_Pao"/>
</dbReference>
<reference evidence="1" key="1">
    <citation type="submission" date="2020-08" db="EMBL/GenBank/DDBJ databases">
        <title>Multicomponent nature underlies the extraordinary mechanical properties of spider dragline silk.</title>
        <authorList>
            <person name="Kono N."/>
            <person name="Nakamura H."/>
            <person name="Mori M."/>
            <person name="Yoshida Y."/>
            <person name="Ohtoshi R."/>
            <person name="Malay A.D."/>
            <person name="Moran D.A.P."/>
            <person name="Tomita M."/>
            <person name="Numata K."/>
            <person name="Arakawa K."/>
        </authorList>
    </citation>
    <scope>NUCLEOTIDE SEQUENCE</scope>
</reference>
<comment type="caution">
    <text evidence="1">The sequence shown here is derived from an EMBL/GenBank/DDBJ whole genome shotgun (WGS) entry which is preliminary data.</text>
</comment>
<protein>
    <submittedName>
        <fullName evidence="1">Integrase catalytic domain-containing protein</fullName>
    </submittedName>
</protein>
<dbReference type="PANTHER" id="PTHR47331">
    <property type="entry name" value="PHD-TYPE DOMAIN-CONTAINING PROTEIN"/>
    <property type="match status" value="1"/>
</dbReference>
<organism evidence="1 2">
    <name type="scientific">Nephila pilipes</name>
    <name type="common">Giant wood spider</name>
    <name type="synonym">Nephila maculata</name>
    <dbReference type="NCBI Taxonomy" id="299642"/>
    <lineage>
        <taxon>Eukaryota</taxon>
        <taxon>Metazoa</taxon>
        <taxon>Ecdysozoa</taxon>
        <taxon>Arthropoda</taxon>
        <taxon>Chelicerata</taxon>
        <taxon>Arachnida</taxon>
        <taxon>Araneae</taxon>
        <taxon>Araneomorphae</taxon>
        <taxon>Entelegynae</taxon>
        <taxon>Araneoidea</taxon>
        <taxon>Nephilidae</taxon>
        <taxon>Nephila</taxon>
    </lineage>
</organism>
<dbReference type="Proteomes" id="UP000887013">
    <property type="component" value="Unassembled WGS sequence"/>
</dbReference>
<accession>A0A8X6QPH7</accession>
<dbReference type="PANTHER" id="PTHR47331:SF1">
    <property type="entry name" value="GAG-LIKE PROTEIN"/>
    <property type="match status" value="1"/>
</dbReference>
<evidence type="ECO:0000313" key="2">
    <source>
        <dbReference type="Proteomes" id="UP000887013"/>
    </source>
</evidence>
<dbReference type="AlphaFoldDB" id="A0A8X6QPH7"/>
<name>A0A8X6QPH7_NEPPI</name>
<sequence>MKKKVRCRKPTRSARNKTKEDASVATYGCVIFLRGVTHYDIVIVKFVCSKTMVAPLKSLTLAHLELLGYLLSARLSKQDRLEENEFSSNEIHPIFLPSQSKFTELLIFREHNKVCLGGVSSTLAKIRSRYWIPRSRQIVKRV</sequence>
<keyword evidence="2" id="KW-1185">Reference proteome</keyword>
<dbReference type="EMBL" id="BMAW01129966">
    <property type="protein sequence ID" value="GFU32784.1"/>
    <property type="molecule type" value="Genomic_DNA"/>
</dbReference>